<feature type="compositionally biased region" description="Low complexity" evidence="3">
    <location>
        <begin position="140"/>
        <end position="168"/>
    </location>
</feature>
<evidence type="ECO:0000256" key="1">
    <source>
        <dbReference type="ARBA" id="ARBA00009108"/>
    </source>
</evidence>
<proteinExistence type="inferred from homology"/>
<dbReference type="Proteomes" id="UP001596067">
    <property type="component" value="Unassembled WGS sequence"/>
</dbReference>
<organism evidence="4 5">
    <name type="scientific">Kitasatospora aburaviensis</name>
    <dbReference type="NCBI Taxonomy" id="67265"/>
    <lineage>
        <taxon>Bacteria</taxon>
        <taxon>Bacillati</taxon>
        <taxon>Actinomycetota</taxon>
        <taxon>Actinomycetes</taxon>
        <taxon>Kitasatosporales</taxon>
        <taxon>Streptomycetaceae</taxon>
        <taxon>Kitasatospora</taxon>
    </lineage>
</organism>
<feature type="region of interest" description="Disordered" evidence="3">
    <location>
        <begin position="1"/>
        <end position="211"/>
    </location>
</feature>
<protein>
    <submittedName>
        <fullName evidence="4">DUF881 domain-containing protein</fullName>
    </submittedName>
</protein>
<sequence>METEDAAKAGRTVAGTTVDGQAGEVVREDGDAERGMAPCGTAPRGTAPDPVKPLPKPAEPTVEPVVEPTAEPVVEAAESAEPAETGRTTEKAVESGRAELPAPGVPVKRPEPAAAKESPAAQEPAAQEPAAEARAEDIPAENGEAAEATEAAQAEEQADQAVTEPVAEPAEKPEAEGGPSDPEPARAPEAAPAQPGPATPAPSATPAVDRGAGRRRLKAVLWPPRLSRGQLVVALLLFSLGLALAIQVRSTNDHHSQLRGARQEDLVRILDELDSRQQRLQQEKAELEQSLAKLENSSNQAKEAQEQTRKKVTELGVLAGTVKATGPGIVLTVDDPQGQVKADMLLDTLQELRAAGAEAIQINDVRVVVNTYFTDVSGGGVLIDGKKVSQPYRFTVVGNPQDLTPALNIPGGVVRTLESHQARATISQQQKVVVDALVDLKTPQYAKPAPK</sequence>
<feature type="compositionally biased region" description="Basic and acidic residues" evidence="3">
    <location>
        <begin position="25"/>
        <end position="34"/>
    </location>
</feature>
<name>A0ABW1F0W2_9ACTN</name>
<feature type="compositionally biased region" description="Basic and acidic residues" evidence="3">
    <location>
        <begin position="87"/>
        <end position="97"/>
    </location>
</feature>
<comment type="caution">
    <text evidence="4">The sequence shown here is derived from an EMBL/GenBank/DDBJ whole genome shotgun (WGS) entry which is preliminary data.</text>
</comment>
<feature type="coiled-coil region" evidence="2">
    <location>
        <begin position="263"/>
        <end position="314"/>
    </location>
</feature>
<evidence type="ECO:0000313" key="4">
    <source>
        <dbReference type="EMBL" id="MFC5887585.1"/>
    </source>
</evidence>
<evidence type="ECO:0000256" key="3">
    <source>
        <dbReference type="SAM" id="MobiDB-lite"/>
    </source>
</evidence>
<reference evidence="5" key="1">
    <citation type="journal article" date="2019" name="Int. J. Syst. Evol. Microbiol.">
        <title>The Global Catalogue of Microorganisms (GCM) 10K type strain sequencing project: providing services to taxonomists for standard genome sequencing and annotation.</title>
        <authorList>
            <consortium name="The Broad Institute Genomics Platform"/>
            <consortium name="The Broad Institute Genome Sequencing Center for Infectious Disease"/>
            <person name="Wu L."/>
            <person name="Ma J."/>
        </authorList>
    </citation>
    <scope>NUCLEOTIDE SEQUENCE [LARGE SCALE GENOMIC DNA]</scope>
    <source>
        <strain evidence="5">CGMCC 4.1469</strain>
    </source>
</reference>
<dbReference type="EMBL" id="JBHSOD010000028">
    <property type="protein sequence ID" value="MFC5887585.1"/>
    <property type="molecule type" value="Genomic_DNA"/>
</dbReference>
<dbReference type="InterPro" id="IPR010273">
    <property type="entry name" value="DUF881"/>
</dbReference>
<dbReference type="RefSeq" id="WP_380235658.1">
    <property type="nucleotide sequence ID" value="NZ_BAAAVH010000014.1"/>
</dbReference>
<dbReference type="Gene3D" id="3.30.70.1880">
    <property type="entry name" value="Protein of unknown function DUF881"/>
    <property type="match status" value="1"/>
</dbReference>
<evidence type="ECO:0000256" key="2">
    <source>
        <dbReference type="SAM" id="Coils"/>
    </source>
</evidence>
<dbReference type="PANTHER" id="PTHR37313">
    <property type="entry name" value="UPF0749 PROTEIN RV1825"/>
    <property type="match status" value="1"/>
</dbReference>
<feature type="compositionally biased region" description="Low complexity" evidence="3">
    <location>
        <begin position="112"/>
        <end position="130"/>
    </location>
</feature>
<comment type="similarity">
    <text evidence="1">Belongs to the UPF0749 family.</text>
</comment>
<gene>
    <name evidence="4" type="ORF">ACFP0N_21685</name>
</gene>
<feature type="compositionally biased region" description="Low complexity" evidence="3">
    <location>
        <begin position="59"/>
        <end position="85"/>
    </location>
</feature>
<evidence type="ECO:0000313" key="5">
    <source>
        <dbReference type="Proteomes" id="UP001596067"/>
    </source>
</evidence>
<keyword evidence="5" id="KW-1185">Reference proteome</keyword>
<keyword evidence="2" id="KW-0175">Coiled coil</keyword>
<dbReference type="Pfam" id="PF05949">
    <property type="entry name" value="DUF881"/>
    <property type="match status" value="1"/>
</dbReference>
<accession>A0ABW1F0W2</accession>
<dbReference type="PANTHER" id="PTHR37313:SF2">
    <property type="entry name" value="UPF0749 PROTEIN YLXX"/>
    <property type="match status" value="1"/>
</dbReference>